<dbReference type="RefSeq" id="WP_379983041.1">
    <property type="nucleotide sequence ID" value="NZ_JBHSFV010000030.1"/>
</dbReference>
<proteinExistence type="predicted"/>
<comment type="caution">
    <text evidence="2">The sequence shown here is derived from an EMBL/GenBank/DDBJ whole genome shotgun (WGS) entry which is preliminary data.</text>
</comment>
<sequence length="83" mass="9691">MLSHKQTKKRKRKRKSSTKYVNCKGRKKVSNALLPIPVIEKMTLEKLKTFKGFENIEKEEAEHIIASLEAYCKIVVCRLTLEK</sequence>
<evidence type="ECO:0000313" key="2">
    <source>
        <dbReference type="EMBL" id="MFC4636660.1"/>
    </source>
</evidence>
<feature type="compositionally biased region" description="Basic residues" evidence="1">
    <location>
        <begin position="1"/>
        <end position="17"/>
    </location>
</feature>
<protein>
    <submittedName>
        <fullName evidence="2">Uncharacterized protein</fullName>
    </submittedName>
</protein>
<reference evidence="3" key="1">
    <citation type="journal article" date="2019" name="Int. J. Syst. Evol. Microbiol.">
        <title>The Global Catalogue of Microorganisms (GCM) 10K type strain sequencing project: providing services to taxonomists for standard genome sequencing and annotation.</title>
        <authorList>
            <consortium name="The Broad Institute Genomics Platform"/>
            <consortium name="The Broad Institute Genome Sequencing Center for Infectious Disease"/>
            <person name="Wu L."/>
            <person name="Ma J."/>
        </authorList>
    </citation>
    <scope>NUCLEOTIDE SEQUENCE [LARGE SCALE GENOMIC DNA]</scope>
    <source>
        <strain evidence="3">YJ-61-S</strain>
    </source>
</reference>
<feature type="region of interest" description="Disordered" evidence="1">
    <location>
        <begin position="1"/>
        <end position="20"/>
    </location>
</feature>
<keyword evidence="3" id="KW-1185">Reference proteome</keyword>
<dbReference type="EMBL" id="JBHSFV010000030">
    <property type="protein sequence ID" value="MFC4636660.1"/>
    <property type="molecule type" value="Genomic_DNA"/>
</dbReference>
<evidence type="ECO:0000313" key="3">
    <source>
        <dbReference type="Proteomes" id="UP001596043"/>
    </source>
</evidence>
<dbReference type="Proteomes" id="UP001596043">
    <property type="component" value="Unassembled WGS sequence"/>
</dbReference>
<organism evidence="2 3">
    <name type="scientific">Dokdonia ponticola</name>
    <dbReference type="NCBI Taxonomy" id="2041041"/>
    <lineage>
        <taxon>Bacteria</taxon>
        <taxon>Pseudomonadati</taxon>
        <taxon>Bacteroidota</taxon>
        <taxon>Flavobacteriia</taxon>
        <taxon>Flavobacteriales</taxon>
        <taxon>Flavobacteriaceae</taxon>
        <taxon>Dokdonia</taxon>
    </lineage>
</organism>
<gene>
    <name evidence="2" type="ORF">ACFO3O_22335</name>
</gene>
<name>A0ABV9I3E7_9FLAO</name>
<evidence type="ECO:0000256" key="1">
    <source>
        <dbReference type="SAM" id="MobiDB-lite"/>
    </source>
</evidence>
<accession>A0ABV9I3E7</accession>